<comment type="caution">
    <text evidence="7">The sequence shown here is derived from an EMBL/GenBank/DDBJ whole genome shotgun (WGS) entry which is preliminary data.</text>
</comment>
<sequence length="187" mass="19113">MRTVAAGDGAAGAQAGRQQQQQEGAGEGLQRPWAAAATVAAAGGGVERSVAEELAAVTAAGFRVIVSSGWCPGPAAGGAGDWRQPYGVEPLAFPGGAQRKDLVLGGEACLWSEAQDAAAGLLPSTWDRASAVAERLWSDAAARDEEVAAARLREHRCRMVARGIPLQQQPGAEDCPGGSAVEEQERA</sequence>
<dbReference type="InterPro" id="IPR025705">
    <property type="entry name" value="Beta_hexosaminidase_sua/sub"/>
</dbReference>
<feature type="region of interest" description="Disordered" evidence="5">
    <location>
        <begin position="1"/>
        <end position="31"/>
    </location>
</feature>
<evidence type="ECO:0000256" key="1">
    <source>
        <dbReference type="ARBA" id="ARBA00001231"/>
    </source>
</evidence>
<dbReference type="InterPro" id="IPR017853">
    <property type="entry name" value="GH"/>
</dbReference>
<comment type="similarity">
    <text evidence="2">Belongs to the glycosyl hydrolase 20 family.</text>
</comment>
<evidence type="ECO:0000259" key="6">
    <source>
        <dbReference type="Pfam" id="PF00728"/>
    </source>
</evidence>
<comment type="catalytic activity">
    <reaction evidence="1">
        <text>Hydrolysis of terminal non-reducing N-acetyl-D-hexosamine residues in N-acetyl-beta-D-hexosaminides.</text>
        <dbReference type="EC" id="3.2.1.52"/>
    </reaction>
</comment>
<evidence type="ECO:0000313" key="8">
    <source>
        <dbReference type="Proteomes" id="UP000236333"/>
    </source>
</evidence>
<keyword evidence="4" id="KW-0378">Hydrolase</keyword>
<name>A0A2J7ZGY5_9CHLO</name>
<gene>
    <name evidence="7" type="ORF">TSOC_014690</name>
</gene>
<keyword evidence="8" id="KW-1185">Reference proteome</keyword>
<feature type="region of interest" description="Disordered" evidence="5">
    <location>
        <begin position="166"/>
        <end position="187"/>
    </location>
</feature>
<proteinExistence type="inferred from homology"/>
<dbReference type="GO" id="GO:0005975">
    <property type="term" value="P:carbohydrate metabolic process"/>
    <property type="evidence" value="ECO:0007669"/>
    <property type="project" value="InterPro"/>
</dbReference>
<dbReference type="EMBL" id="PGGS01002676">
    <property type="protein sequence ID" value="PNG99528.1"/>
    <property type="molecule type" value="Genomic_DNA"/>
</dbReference>
<dbReference type="GO" id="GO:0016020">
    <property type="term" value="C:membrane"/>
    <property type="evidence" value="ECO:0007669"/>
    <property type="project" value="TreeGrafter"/>
</dbReference>
<dbReference type="Gene3D" id="3.20.20.80">
    <property type="entry name" value="Glycosidases"/>
    <property type="match status" value="1"/>
</dbReference>
<accession>A0A2J7ZGY5</accession>
<dbReference type="OrthoDB" id="537319at2759"/>
<evidence type="ECO:0000256" key="4">
    <source>
        <dbReference type="ARBA" id="ARBA00022801"/>
    </source>
</evidence>
<reference evidence="7 8" key="1">
    <citation type="journal article" date="2017" name="Mol. Biol. Evol.">
        <title>The 4-celled Tetrabaena socialis nuclear genome reveals the essential components for genetic control of cell number at the origin of multicellularity in the volvocine lineage.</title>
        <authorList>
            <person name="Featherston J."/>
            <person name="Arakaki Y."/>
            <person name="Hanschen E.R."/>
            <person name="Ferris P.J."/>
            <person name="Michod R.E."/>
            <person name="Olson B.J.S.C."/>
            <person name="Nozaki H."/>
            <person name="Durand P.M."/>
        </authorList>
    </citation>
    <scope>NUCLEOTIDE SEQUENCE [LARGE SCALE GENOMIC DNA]</scope>
    <source>
        <strain evidence="7 8">NIES-571</strain>
    </source>
</reference>
<organism evidence="7 8">
    <name type="scientific">Tetrabaena socialis</name>
    <dbReference type="NCBI Taxonomy" id="47790"/>
    <lineage>
        <taxon>Eukaryota</taxon>
        <taxon>Viridiplantae</taxon>
        <taxon>Chlorophyta</taxon>
        <taxon>core chlorophytes</taxon>
        <taxon>Chlorophyceae</taxon>
        <taxon>CS clade</taxon>
        <taxon>Chlamydomonadales</taxon>
        <taxon>Tetrabaenaceae</taxon>
        <taxon>Tetrabaena</taxon>
    </lineage>
</organism>
<evidence type="ECO:0000256" key="3">
    <source>
        <dbReference type="ARBA" id="ARBA00012663"/>
    </source>
</evidence>
<dbReference type="PRINTS" id="PR00738">
    <property type="entry name" value="GLHYDRLASE20"/>
</dbReference>
<dbReference type="AlphaFoldDB" id="A0A2J7ZGY5"/>
<dbReference type="InterPro" id="IPR015883">
    <property type="entry name" value="Glyco_hydro_20_cat"/>
</dbReference>
<protein>
    <recommendedName>
        <fullName evidence="3">beta-N-acetylhexosaminidase</fullName>
        <ecNumber evidence="3">3.2.1.52</ecNumber>
    </recommendedName>
</protein>
<dbReference type="EC" id="3.2.1.52" evidence="3"/>
<evidence type="ECO:0000256" key="2">
    <source>
        <dbReference type="ARBA" id="ARBA00006285"/>
    </source>
</evidence>
<feature type="domain" description="Glycoside hydrolase family 20 catalytic" evidence="6">
    <location>
        <begin position="79"/>
        <end position="139"/>
    </location>
</feature>
<dbReference type="PANTHER" id="PTHR22600:SF21">
    <property type="entry name" value="BETA-HEXOSAMINIDASE A"/>
    <property type="match status" value="1"/>
</dbReference>
<dbReference type="GO" id="GO:0004563">
    <property type="term" value="F:beta-N-acetylhexosaminidase activity"/>
    <property type="evidence" value="ECO:0007669"/>
    <property type="project" value="UniProtKB-EC"/>
</dbReference>
<evidence type="ECO:0000256" key="5">
    <source>
        <dbReference type="SAM" id="MobiDB-lite"/>
    </source>
</evidence>
<dbReference type="PANTHER" id="PTHR22600">
    <property type="entry name" value="BETA-HEXOSAMINIDASE"/>
    <property type="match status" value="1"/>
</dbReference>
<dbReference type="Pfam" id="PF00728">
    <property type="entry name" value="Glyco_hydro_20"/>
    <property type="match status" value="1"/>
</dbReference>
<dbReference type="SUPFAM" id="SSF51445">
    <property type="entry name" value="(Trans)glycosidases"/>
    <property type="match status" value="1"/>
</dbReference>
<dbReference type="Proteomes" id="UP000236333">
    <property type="component" value="Unassembled WGS sequence"/>
</dbReference>
<evidence type="ECO:0000313" key="7">
    <source>
        <dbReference type="EMBL" id="PNG99528.1"/>
    </source>
</evidence>
<dbReference type="GO" id="GO:0030203">
    <property type="term" value="P:glycosaminoglycan metabolic process"/>
    <property type="evidence" value="ECO:0007669"/>
    <property type="project" value="TreeGrafter"/>
</dbReference>